<dbReference type="EMBL" id="PGTM01000548">
    <property type="protein sequence ID" value="PJF34241.1"/>
    <property type="molecule type" value="Genomic_DNA"/>
</dbReference>
<sequence>PDVGEYQGVVGRVSSQLPEIGGRGFIQYEGEALEMQIALPLTLTVEDEQAGLDNTKKLALLVERMNKAWGDRPRPQSVDLVKALSLIELFELLDKRDYKSVLDFPILEWWRESRKPEKAEWLKAPVGLVSGNKVRSLIFDQQIDGVHGMVAG</sequence>
<comment type="caution">
    <text evidence="1">The sequence shown here is derived from an EMBL/GenBank/DDBJ whole genome shotgun (WGS) entry which is preliminary data.</text>
</comment>
<dbReference type="AlphaFoldDB" id="A0A2M8P9L0"/>
<dbReference type="Proteomes" id="UP000229681">
    <property type="component" value="Unassembled WGS sequence"/>
</dbReference>
<evidence type="ECO:0000313" key="1">
    <source>
        <dbReference type="EMBL" id="PJF34241.1"/>
    </source>
</evidence>
<gene>
    <name evidence="1" type="ORF">CUN49_16660</name>
</gene>
<accession>A0A2M8P9L0</accession>
<proteinExistence type="predicted"/>
<reference evidence="1 2" key="1">
    <citation type="submission" date="2017-11" db="EMBL/GenBank/DDBJ databases">
        <title>Evolution of Phototrophy in the Chloroflexi Phylum Driven by Horizontal Gene Transfer.</title>
        <authorList>
            <person name="Ward L.M."/>
            <person name="Hemp J."/>
            <person name="Shih P.M."/>
            <person name="Mcglynn S.E."/>
            <person name="Fischer W."/>
        </authorList>
    </citation>
    <scope>NUCLEOTIDE SEQUENCE [LARGE SCALE GENOMIC DNA]</scope>
    <source>
        <strain evidence="1">JP3_13</strain>
    </source>
</reference>
<feature type="non-terminal residue" evidence="1">
    <location>
        <position position="1"/>
    </location>
</feature>
<name>A0A2M8P9L0_9CHLR</name>
<organism evidence="1 2">
    <name type="scientific">Candidatus Thermofonsia Clade 1 bacterium</name>
    <dbReference type="NCBI Taxonomy" id="2364210"/>
    <lineage>
        <taxon>Bacteria</taxon>
        <taxon>Bacillati</taxon>
        <taxon>Chloroflexota</taxon>
        <taxon>Candidatus Thermofontia</taxon>
        <taxon>Candidatus Thermofonsia Clade 1</taxon>
    </lineage>
</organism>
<feature type="non-terminal residue" evidence="1">
    <location>
        <position position="152"/>
    </location>
</feature>
<protein>
    <submittedName>
        <fullName evidence="1">Uncharacterized protein</fullName>
    </submittedName>
</protein>
<evidence type="ECO:0000313" key="2">
    <source>
        <dbReference type="Proteomes" id="UP000229681"/>
    </source>
</evidence>